<dbReference type="PANTHER" id="PTHR43861">
    <property type="entry name" value="TRANS-ACONITATE 2-METHYLTRANSFERASE-RELATED"/>
    <property type="match status" value="1"/>
</dbReference>
<evidence type="ECO:0000259" key="4">
    <source>
        <dbReference type="Pfam" id="PF13649"/>
    </source>
</evidence>
<keyword evidence="2 5" id="KW-0808">Transferase</keyword>
<proteinExistence type="predicted"/>
<dbReference type="SUPFAM" id="SSF53335">
    <property type="entry name" value="S-adenosyl-L-methionine-dependent methyltransferases"/>
    <property type="match status" value="1"/>
</dbReference>
<dbReference type="AlphaFoldDB" id="A0A7D8ALN1"/>
<feature type="region of interest" description="Disordered" evidence="3">
    <location>
        <begin position="181"/>
        <end position="202"/>
    </location>
</feature>
<dbReference type="EMBL" id="CP043732">
    <property type="protein sequence ID" value="QMU98549.1"/>
    <property type="molecule type" value="Genomic_DNA"/>
</dbReference>
<dbReference type="Pfam" id="PF13649">
    <property type="entry name" value="Methyltransf_25"/>
    <property type="match status" value="1"/>
</dbReference>
<evidence type="ECO:0000256" key="2">
    <source>
        <dbReference type="ARBA" id="ARBA00022679"/>
    </source>
</evidence>
<evidence type="ECO:0000313" key="5">
    <source>
        <dbReference type="EMBL" id="QMU98549.1"/>
    </source>
</evidence>
<dbReference type="Proteomes" id="UP000515708">
    <property type="component" value="Chromosome"/>
</dbReference>
<feature type="domain" description="Methyltransferase" evidence="4">
    <location>
        <begin position="46"/>
        <end position="135"/>
    </location>
</feature>
<feature type="compositionally biased region" description="Basic and acidic residues" evidence="3">
    <location>
        <begin position="181"/>
        <end position="191"/>
    </location>
</feature>
<dbReference type="Gene3D" id="3.40.50.150">
    <property type="entry name" value="Vaccinia Virus protein VP39"/>
    <property type="match status" value="1"/>
</dbReference>
<dbReference type="GO" id="GO:0008168">
    <property type="term" value="F:methyltransferase activity"/>
    <property type="evidence" value="ECO:0007669"/>
    <property type="project" value="UniProtKB-KW"/>
</dbReference>
<organism evidence="5 6">
    <name type="scientific">Microbacterium esteraromaticum</name>
    <dbReference type="NCBI Taxonomy" id="57043"/>
    <lineage>
        <taxon>Bacteria</taxon>
        <taxon>Bacillati</taxon>
        <taxon>Actinomycetota</taxon>
        <taxon>Actinomycetes</taxon>
        <taxon>Micrococcales</taxon>
        <taxon>Microbacteriaceae</taxon>
        <taxon>Microbacterium</taxon>
    </lineage>
</organism>
<evidence type="ECO:0000256" key="1">
    <source>
        <dbReference type="ARBA" id="ARBA00022603"/>
    </source>
</evidence>
<dbReference type="InterPro" id="IPR041698">
    <property type="entry name" value="Methyltransf_25"/>
</dbReference>
<name>A0A7D8ALN1_9MICO</name>
<keyword evidence="1 5" id="KW-0489">Methyltransferase</keyword>
<protein>
    <submittedName>
        <fullName evidence="5">Class I SAM-dependent methyltransferase</fullName>
    </submittedName>
</protein>
<dbReference type="PANTHER" id="PTHR43861:SF1">
    <property type="entry name" value="TRANS-ACONITATE 2-METHYLTRANSFERASE"/>
    <property type="match status" value="1"/>
</dbReference>
<dbReference type="InterPro" id="IPR029063">
    <property type="entry name" value="SAM-dependent_MTases_sf"/>
</dbReference>
<dbReference type="GO" id="GO:0032259">
    <property type="term" value="P:methylation"/>
    <property type="evidence" value="ECO:0007669"/>
    <property type="project" value="UniProtKB-KW"/>
</dbReference>
<gene>
    <name evidence="5" type="ORF">FVO59_00805</name>
</gene>
<dbReference type="CDD" id="cd02440">
    <property type="entry name" value="AdoMet_MTases"/>
    <property type="match status" value="1"/>
</dbReference>
<evidence type="ECO:0000313" key="6">
    <source>
        <dbReference type="Proteomes" id="UP000515708"/>
    </source>
</evidence>
<reference evidence="5 6" key="1">
    <citation type="journal article" date="2020" name="Front. Microbiol.">
        <title>Design of Bacterial Strain-Specific qPCR Assays Using NGS Data and Publicly Available Resources and Its Application to Track Biocontrol Strains.</title>
        <authorList>
            <person name="Hernandez I."/>
            <person name="Sant C."/>
            <person name="Martinez R."/>
            <person name="Fernandez C."/>
        </authorList>
    </citation>
    <scope>NUCLEOTIDE SEQUENCE [LARGE SCALE GENOMIC DNA]</scope>
    <source>
        <strain evidence="5 6">B24</strain>
    </source>
</reference>
<accession>A0A7D8ALN1</accession>
<evidence type="ECO:0000256" key="3">
    <source>
        <dbReference type="SAM" id="MobiDB-lite"/>
    </source>
</evidence>
<sequence length="202" mass="21514">MTEAIGAAYDARAAEYVALLGDIAQTDARDRALIAAWRDATPGRLLDAGCGPGLWTRFLHDGGRDVLGVDLSEQFIGHAREKHPDLEFHHGSFAALPLADASLGGILAWYSLIHTPPEQLPGILAEFARVVAPGGSILIGFFDGTPGEPFDHAVTTAYFWTPDALAPLLVDAGLTLTAVERRGRTPDEPSTRPHASLTAVRT</sequence>